<evidence type="ECO:0000259" key="1">
    <source>
        <dbReference type="Pfam" id="PF04230"/>
    </source>
</evidence>
<dbReference type="InterPro" id="IPR007345">
    <property type="entry name" value="Polysacch_pyruvyl_Trfase"/>
</dbReference>
<feature type="domain" description="Polysaccharide pyruvyl transferase" evidence="1">
    <location>
        <begin position="13"/>
        <end position="288"/>
    </location>
</feature>
<dbReference type="RefSeq" id="WP_087342290.1">
    <property type="nucleotide sequence ID" value="NZ_NFJX01000001.1"/>
</dbReference>
<proteinExistence type="predicted"/>
<sequence>MKIAILTYSSAYNYGAILQCYALQEKIKMMGHSCAVINYQCRGIIEQYAFQKKLNIASVKRNVFWLLSFLKRNKMDRFRQNLQLTKPLFKSDILKIEKDYDCFIVGSDQVWNKDCTNGDETFFLDFIKDSKKKNSYAASFGKISIDPMYEDRYRILLSSFNNISLREKTGVDIVKKMTGRECVNVLDPVFLISRKDWMKFVYPIEGKYIFVYQLVSDLSTLKYAYCLSKHLGYKLYIYSSEIHAIIYGEVLLNMGVEDFLSYIRNAELVITDSFHCSAFSIIFNTQFYSKLRVNDSANTRIEGLLNMFNIKSRLLDVENDASIDRIDYSVVNDILDEEQKQSNDFLNLIFDESIKKDANESSVL</sequence>
<protein>
    <recommendedName>
        <fullName evidence="1">Polysaccharide pyruvyl transferase domain-containing protein</fullName>
    </recommendedName>
</protein>
<evidence type="ECO:0000313" key="2">
    <source>
        <dbReference type="EMBL" id="OUP22899.1"/>
    </source>
</evidence>
<dbReference type="Proteomes" id="UP000195950">
    <property type="component" value="Unassembled WGS sequence"/>
</dbReference>
<evidence type="ECO:0000313" key="3">
    <source>
        <dbReference type="Proteomes" id="UP000195950"/>
    </source>
</evidence>
<comment type="caution">
    <text evidence="2">The sequence shown here is derived from an EMBL/GenBank/DDBJ whole genome shotgun (WGS) entry which is preliminary data.</text>
</comment>
<dbReference type="EMBL" id="NFJX01000001">
    <property type="protein sequence ID" value="OUP22899.1"/>
    <property type="molecule type" value="Genomic_DNA"/>
</dbReference>
<organism evidence="2 3">
    <name type="scientific">Parabacteroides distasonis</name>
    <dbReference type="NCBI Taxonomy" id="823"/>
    <lineage>
        <taxon>Bacteria</taxon>
        <taxon>Pseudomonadati</taxon>
        <taxon>Bacteroidota</taxon>
        <taxon>Bacteroidia</taxon>
        <taxon>Bacteroidales</taxon>
        <taxon>Tannerellaceae</taxon>
        <taxon>Parabacteroides</taxon>
    </lineage>
</organism>
<name>A0A1Y4IWM2_PARDI</name>
<dbReference type="AlphaFoldDB" id="A0A1Y4IWM2"/>
<reference evidence="3" key="1">
    <citation type="submission" date="2017-04" db="EMBL/GenBank/DDBJ databases">
        <title>Function of individual gut microbiota members based on whole genome sequencing of pure cultures obtained from chicken caecum.</title>
        <authorList>
            <person name="Medvecky M."/>
            <person name="Cejkova D."/>
            <person name="Polansky O."/>
            <person name="Karasova D."/>
            <person name="Kubasova T."/>
            <person name="Cizek A."/>
            <person name="Rychlik I."/>
        </authorList>
    </citation>
    <scope>NUCLEOTIDE SEQUENCE [LARGE SCALE GENOMIC DNA]</scope>
    <source>
        <strain evidence="3">An199</strain>
    </source>
</reference>
<accession>A0A1Y4IWM2</accession>
<dbReference type="Pfam" id="PF04230">
    <property type="entry name" value="PS_pyruv_trans"/>
    <property type="match status" value="1"/>
</dbReference>
<gene>
    <name evidence="2" type="ORF">B5F32_01530</name>
</gene>